<name>A0ABU3CBS3_9FLAO</name>
<dbReference type="EMBL" id="JAVRHQ010000016">
    <property type="protein sequence ID" value="MDT0643784.1"/>
    <property type="molecule type" value="Genomic_DNA"/>
</dbReference>
<keyword evidence="2" id="KW-1185">Reference proteome</keyword>
<dbReference type="RefSeq" id="WP_311535403.1">
    <property type="nucleotide sequence ID" value="NZ_JAVRHQ010000016.1"/>
</dbReference>
<reference evidence="1 2" key="1">
    <citation type="submission" date="2023-09" db="EMBL/GenBank/DDBJ databases">
        <authorList>
            <person name="Rey-Velasco X."/>
        </authorList>
    </citation>
    <scope>NUCLEOTIDE SEQUENCE [LARGE SCALE GENOMIC DNA]</scope>
    <source>
        <strain evidence="1 2">F363</strain>
    </source>
</reference>
<sequence length="169" mass="19737">MAASTQDVSNSYQDLYVVHSKKNENGNGLTKVTKESENASDKPKMFSFRKVGYSEISEFLGKWKRLISNPLNDKHNEEDSIYDMVQEDMPIHEMVKVVLAQKTNLQDSSQELEEAILESNKIFHEDFPGDFILEFKGERLGMFILNDIREKQEELNYFFKPGLKSFKWR</sequence>
<dbReference type="Proteomes" id="UP001262889">
    <property type="component" value="Unassembled WGS sequence"/>
</dbReference>
<protein>
    <submittedName>
        <fullName evidence="1">Uncharacterized protein</fullName>
    </submittedName>
</protein>
<comment type="caution">
    <text evidence="1">The sequence shown here is derived from an EMBL/GenBank/DDBJ whole genome shotgun (WGS) entry which is preliminary data.</text>
</comment>
<gene>
    <name evidence="1" type="ORF">RM553_13155</name>
</gene>
<evidence type="ECO:0000313" key="1">
    <source>
        <dbReference type="EMBL" id="MDT0643784.1"/>
    </source>
</evidence>
<organism evidence="1 2">
    <name type="scientific">Autumnicola tepida</name>
    <dbReference type="NCBI Taxonomy" id="3075595"/>
    <lineage>
        <taxon>Bacteria</taxon>
        <taxon>Pseudomonadati</taxon>
        <taxon>Bacteroidota</taxon>
        <taxon>Flavobacteriia</taxon>
        <taxon>Flavobacteriales</taxon>
        <taxon>Flavobacteriaceae</taxon>
        <taxon>Autumnicola</taxon>
    </lineage>
</organism>
<proteinExistence type="predicted"/>
<evidence type="ECO:0000313" key="2">
    <source>
        <dbReference type="Proteomes" id="UP001262889"/>
    </source>
</evidence>
<accession>A0ABU3CBS3</accession>